<dbReference type="InterPro" id="IPR035979">
    <property type="entry name" value="RBD_domain_sf"/>
</dbReference>
<dbReference type="EMBL" id="GEEE01024315">
    <property type="protein sequence ID" value="JAP38910.1"/>
    <property type="molecule type" value="Transcribed_RNA"/>
</dbReference>
<dbReference type="AlphaFoldDB" id="A0A0X3NHW1"/>
<evidence type="ECO:0000256" key="3">
    <source>
        <dbReference type="ARBA" id="ARBA00022884"/>
    </source>
</evidence>
<dbReference type="PROSITE" id="PS50102">
    <property type="entry name" value="RRM"/>
    <property type="match status" value="2"/>
</dbReference>
<dbReference type="EMBL" id="GEEE01009500">
    <property type="protein sequence ID" value="JAP53725.1"/>
    <property type="molecule type" value="Transcribed_RNA"/>
</dbReference>
<dbReference type="Pfam" id="PF00076">
    <property type="entry name" value="RRM_1"/>
    <property type="match status" value="2"/>
</dbReference>
<dbReference type="SMART" id="SM00360">
    <property type="entry name" value="RRM"/>
    <property type="match status" value="3"/>
</dbReference>
<dbReference type="GO" id="GO:0005730">
    <property type="term" value="C:nucleolus"/>
    <property type="evidence" value="ECO:0007669"/>
    <property type="project" value="TreeGrafter"/>
</dbReference>
<protein>
    <submittedName>
        <fullName evidence="8">Putative RNA-binding protein 19</fullName>
    </submittedName>
</protein>
<sequence length="616" mass="68349">MTADSQNSGSGTGKFRLLIKNMNVNTKVSEIKKFFLPIRIKDAKILKRGVAVAYFKTHRDLEQALTTRGEIHGSTVSIQSYENDLFINDVKPCDSKRVWATSPADQLISEIKENGRLFVRNLSYECTEEDLISLFSPHGTVSEVHLSYDTKLNKSKGFAFVTFLFPADAVTAFQKLDKQKFKGRLLHILPGKDRPVDEDKPKHPNSSTTVERLSADNAANADGEDNHDESTDPSLSEFQRKKLVDLKATASVSHNWNTLFINPDAVSQYLAAKFGVSKEQLLDSTGKESAAVRLAHGEAQLIHELRIFLLKAGVRIDLFEGAGPSDAQGRRDRTEVNRAATHRQLSGQAFIIKNLPVGTKEVEISDLIQRLTKNGGNQLPPPRRIILPPLGITAIIDYEIPQVAKMAYKALAYEPFKGNILFLQWAPDGILSPKKDEEASDIEASEKTDGREIESKRTKKRNIEPAENMETLISMDESAMEDQTVTEESEPVTESKKCKRRRKVENAPAAESAEDGPKSKAHKEAAAAITNASENRVLLVRNVAFQASEAELTSLFKPISGLLKVRMPKKVSGGHRGFAFVEFVNNEQAETALQTFGADTHFYGRRLNIEYAKSSG</sequence>
<keyword evidence="3 5" id="KW-0694">RNA-binding</keyword>
<proteinExistence type="predicted"/>
<evidence type="ECO:0000256" key="1">
    <source>
        <dbReference type="ARBA" id="ARBA00004123"/>
    </source>
</evidence>
<evidence type="ECO:0000256" key="4">
    <source>
        <dbReference type="ARBA" id="ARBA00023242"/>
    </source>
</evidence>
<dbReference type="InterPro" id="IPR000504">
    <property type="entry name" value="RRM_dom"/>
</dbReference>
<evidence type="ECO:0000256" key="5">
    <source>
        <dbReference type="PROSITE-ProRule" id="PRU00176"/>
    </source>
</evidence>
<feature type="compositionally biased region" description="Acidic residues" evidence="6">
    <location>
        <begin position="478"/>
        <end position="491"/>
    </location>
</feature>
<accession>A0A0X3NHW1</accession>
<name>A0A0X3NHW1_SCHSO</name>
<gene>
    <name evidence="8" type="primary">RBM19</name>
    <name evidence="8" type="ORF">TR148912</name>
</gene>
<dbReference type="Gene3D" id="3.30.70.330">
    <property type="match status" value="3"/>
</dbReference>
<comment type="subcellular location">
    <subcellularLocation>
        <location evidence="1">Nucleus</location>
    </subcellularLocation>
</comment>
<dbReference type="PANTHER" id="PTHR48039">
    <property type="entry name" value="RNA-BINDING MOTIF PROTEIN 14B"/>
    <property type="match status" value="1"/>
</dbReference>
<keyword evidence="4" id="KW-0539">Nucleus</keyword>
<feature type="compositionally biased region" description="Basic and acidic residues" evidence="6">
    <location>
        <begin position="515"/>
        <end position="524"/>
    </location>
</feature>
<feature type="compositionally biased region" description="Basic and acidic residues" evidence="6">
    <location>
        <begin position="444"/>
        <end position="464"/>
    </location>
</feature>
<dbReference type="CDD" id="cd12320">
    <property type="entry name" value="RRM6_RBM19_RRM5_MRD1"/>
    <property type="match status" value="1"/>
</dbReference>
<evidence type="ECO:0000313" key="8">
    <source>
        <dbReference type="EMBL" id="JAP38910.1"/>
    </source>
</evidence>
<feature type="region of interest" description="Disordered" evidence="6">
    <location>
        <begin position="433"/>
        <end position="524"/>
    </location>
</feature>
<dbReference type="PANTHER" id="PTHR48039:SF5">
    <property type="entry name" value="RNA-BINDING PROTEIN 28"/>
    <property type="match status" value="1"/>
</dbReference>
<feature type="domain" description="RRM" evidence="7">
    <location>
        <begin position="536"/>
        <end position="614"/>
    </location>
</feature>
<dbReference type="InterPro" id="IPR051945">
    <property type="entry name" value="RRM_MRD1_RNA_proc_ribogen"/>
</dbReference>
<evidence type="ECO:0000259" key="7">
    <source>
        <dbReference type="PROSITE" id="PS50102"/>
    </source>
</evidence>
<feature type="region of interest" description="Disordered" evidence="6">
    <location>
        <begin position="192"/>
        <end position="236"/>
    </location>
</feature>
<dbReference type="SUPFAM" id="SSF54928">
    <property type="entry name" value="RNA-binding domain, RBD"/>
    <property type="match status" value="3"/>
</dbReference>
<dbReference type="CDD" id="cd00590">
    <property type="entry name" value="RRM_SF"/>
    <property type="match status" value="1"/>
</dbReference>
<evidence type="ECO:0000256" key="2">
    <source>
        <dbReference type="ARBA" id="ARBA00022737"/>
    </source>
</evidence>
<feature type="domain" description="RRM" evidence="7">
    <location>
        <begin position="115"/>
        <end position="193"/>
    </location>
</feature>
<dbReference type="InterPro" id="IPR012677">
    <property type="entry name" value="Nucleotide-bd_a/b_plait_sf"/>
</dbReference>
<organism evidence="8">
    <name type="scientific">Schistocephalus solidus</name>
    <name type="common">Tapeworm</name>
    <dbReference type="NCBI Taxonomy" id="70667"/>
    <lineage>
        <taxon>Eukaryota</taxon>
        <taxon>Metazoa</taxon>
        <taxon>Spiralia</taxon>
        <taxon>Lophotrochozoa</taxon>
        <taxon>Platyhelminthes</taxon>
        <taxon>Cestoda</taxon>
        <taxon>Eucestoda</taxon>
        <taxon>Diphyllobothriidea</taxon>
        <taxon>Diphyllobothriidae</taxon>
        <taxon>Schistocephalus</taxon>
    </lineage>
</organism>
<dbReference type="GO" id="GO:0003729">
    <property type="term" value="F:mRNA binding"/>
    <property type="evidence" value="ECO:0007669"/>
    <property type="project" value="TreeGrafter"/>
</dbReference>
<evidence type="ECO:0000256" key="6">
    <source>
        <dbReference type="SAM" id="MobiDB-lite"/>
    </source>
</evidence>
<feature type="compositionally biased region" description="Basic and acidic residues" evidence="6">
    <location>
        <begin position="192"/>
        <end position="202"/>
    </location>
</feature>
<reference evidence="8" key="1">
    <citation type="submission" date="2016-01" db="EMBL/GenBank/DDBJ databases">
        <title>Reference transcriptome for the parasite Schistocephalus solidus: insights into the molecular evolution of parasitism.</title>
        <authorList>
            <person name="Hebert F.O."/>
            <person name="Grambauer S."/>
            <person name="Barber I."/>
            <person name="Landry C.R."/>
            <person name="Aubin-Horth N."/>
        </authorList>
    </citation>
    <scope>NUCLEOTIDE SEQUENCE</scope>
</reference>
<keyword evidence="2" id="KW-0677">Repeat</keyword>